<comment type="caution">
    <text evidence="2">The sequence shown here is derived from an EMBL/GenBank/DDBJ whole genome shotgun (WGS) entry which is preliminary data.</text>
</comment>
<dbReference type="PANTHER" id="PTHR37309:SF1">
    <property type="entry name" value="SLR0284 PROTEIN"/>
    <property type="match status" value="1"/>
</dbReference>
<dbReference type="STRING" id="1802689.A3F25_01230"/>
<dbReference type="PANTHER" id="PTHR37309">
    <property type="entry name" value="SLR0284 PROTEIN"/>
    <property type="match status" value="1"/>
</dbReference>
<protein>
    <recommendedName>
        <fullName evidence="4">Phage holin family protein</fullName>
    </recommendedName>
</protein>
<keyword evidence="1" id="KW-0472">Membrane</keyword>
<dbReference type="Pfam" id="PF04020">
    <property type="entry name" value="Phage_holin_4_2"/>
    <property type="match status" value="1"/>
</dbReference>
<dbReference type="AlphaFoldDB" id="A0A1F8G450"/>
<keyword evidence="1" id="KW-1133">Transmembrane helix</keyword>
<feature type="transmembrane region" description="Helical" evidence="1">
    <location>
        <begin position="30"/>
        <end position="48"/>
    </location>
</feature>
<evidence type="ECO:0000256" key="1">
    <source>
        <dbReference type="SAM" id="Phobius"/>
    </source>
</evidence>
<evidence type="ECO:0000313" key="2">
    <source>
        <dbReference type="EMBL" id="OGN20127.1"/>
    </source>
</evidence>
<sequence>MFLALFQLVFNAAALWVAQYLGTGLMVTGGLKNYLIAGVILGILNLGLKPILKTITFPLIILTLGLFNLVLNGLMLWLVDYFFAFVSIPTWQALVWSTLVIWFVNLIFNQAAKSLAASDDHE</sequence>
<reference evidence="2 3" key="1">
    <citation type="journal article" date="2016" name="Nat. Commun.">
        <title>Thousands of microbial genomes shed light on interconnected biogeochemical processes in an aquifer system.</title>
        <authorList>
            <person name="Anantharaman K."/>
            <person name="Brown C.T."/>
            <person name="Hug L.A."/>
            <person name="Sharon I."/>
            <person name="Castelle C.J."/>
            <person name="Probst A.J."/>
            <person name="Thomas B.C."/>
            <person name="Singh A."/>
            <person name="Wilkins M.J."/>
            <person name="Karaoz U."/>
            <person name="Brodie E.L."/>
            <person name="Williams K.H."/>
            <person name="Hubbard S.S."/>
            <person name="Banfield J.F."/>
        </authorList>
    </citation>
    <scope>NUCLEOTIDE SEQUENCE [LARGE SCALE GENOMIC DNA]</scope>
</reference>
<dbReference type="EMBL" id="MGKD01000008">
    <property type="protein sequence ID" value="OGN20127.1"/>
    <property type="molecule type" value="Genomic_DNA"/>
</dbReference>
<evidence type="ECO:0008006" key="4">
    <source>
        <dbReference type="Google" id="ProtNLM"/>
    </source>
</evidence>
<evidence type="ECO:0000313" key="3">
    <source>
        <dbReference type="Proteomes" id="UP000177478"/>
    </source>
</evidence>
<organism evidence="2 3">
    <name type="scientific">Candidatus Yanofskybacteria bacterium RIFCSPHIGHO2_12_FULL_45_19b</name>
    <dbReference type="NCBI Taxonomy" id="1802689"/>
    <lineage>
        <taxon>Bacteria</taxon>
        <taxon>Candidatus Yanofskyibacteriota</taxon>
    </lineage>
</organism>
<dbReference type="InterPro" id="IPR007165">
    <property type="entry name" value="Phage_holin_4_2"/>
</dbReference>
<feature type="transmembrane region" description="Helical" evidence="1">
    <location>
        <begin position="91"/>
        <end position="108"/>
    </location>
</feature>
<proteinExistence type="predicted"/>
<accession>A0A1F8G450</accession>
<gene>
    <name evidence="2" type="ORF">A3F25_01230</name>
</gene>
<keyword evidence="1" id="KW-0812">Transmembrane</keyword>
<name>A0A1F8G450_9BACT</name>
<dbReference type="Proteomes" id="UP000177478">
    <property type="component" value="Unassembled WGS sequence"/>
</dbReference>
<feature type="transmembrane region" description="Helical" evidence="1">
    <location>
        <begin position="55"/>
        <end position="79"/>
    </location>
</feature>